<dbReference type="InterPro" id="IPR038109">
    <property type="entry name" value="DNA_bind_recomb_sf"/>
</dbReference>
<dbReference type="Gene3D" id="3.40.50.1390">
    <property type="entry name" value="Resolvase, N-terminal catalytic domain"/>
    <property type="match status" value="1"/>
</dbReference>
<proteinExistence type="predicted"/>
<gene>
    <name evidence="3" type="ORF">GSI01S_10_01950</name>
</gene>
<sequence>MSMRAIIYCRVSSDTSGHGKSVSEQEKECRAVAAREGWTVAEVLTDNDIGASRYSRGQRTAYARLDSILQPGDVLVTWEASRAQRDLRAYIDLRDLCSRRRVLWSYSGRTYDLASGDDRFTTGLDALLAEKEVEQTRERIMRSMRANREAGRPHGKLAYGYRILRDPDTGQSITRVPDPETAPHVREIVRRLIAGDSIYSICRDFNERGIPAPRPKRDGTPGQWISQTFRAIAKNPTYAGLLTHRGKIVGKGVWEPLVSVEDHERVIAILSDPSRVTRPRGSEPRWLLSGIALCGHCGSPMIRIKNRGYDSYMCRGSQPTVGGGRFCVSRVIHRVDPFVSEAVVRRLEGQDLVQNLAASDTGYAEAAGEVRALRQRLDGFTDAAAEGDLSPAALARIEARLLPQIEAAEQRARSMMSSPLVASMMGAGARQRWEALDVRDRRDLVRSIVDVRIWRIGGGRRSYPDGEGIELIWR</sequence>
<dbReference type="AlphaFoldDB" id="L7LKP7"/>
<dbReference type="GO" id="GO:0003677">
    <property type="term" value="F:DNA binding"/>
    <property type="evidence" value="ECO:0007669"/>
    <property type="project" value="InterPro"/>
</dbReference>
<dbReference type="InterPro" id="IPR011109">
    <property type="entry name" value="DNA_bind_recombinase_dom"/>
</dbReference>
<dbReference type="Gene3D" id="3.90.1750.20">
    <property type="entry name" value="Putative Large Serine Recombinase, Chain B, Domain 2"/>
    <property type="match status" value="1"/>
</dbReference>
<reference evidence="3 4" key="1">
    <citation type="submission" date="2012-12" db="EMBL/GenBank/DDBJ databases">
        <title>Whole genome shotgun sequence of Gordonia sihwensis NBRC 108236.</title>
        <authorList>
            <person name="Yoshida I."/>
            <person name="Hosoyama A."/>
            <person name="Tsuchikane K."/>
            <person name="Ando Y."/>
            <person name="Baba S."/>
            <person name="Ohji S."/>
            <person name="Hamada M."/>
            <person name="Tamura T."/>
            <person name="Yamazoe A."/>
            <person name="Yamazaki S."/>
            <person name="Fujita N."/>
        </authorList>
    </citation>
    <scope>NUCLEOTIDE SEQUENCE [LARGE SCALE GENOMIC DNA]</scope>
    <source>
        <strain evidence="3 4">NBRC 108236</strain>
    </source>
</reference>
<dbReference type="EMBL" id="BANU01000010">
    <property type="protein sequence ID" value="GAC60603.1"/>
    <property type="molecule type" value="Genomic_DNA"/>
</dbReference>
<dbReference type="InterPro" id="IPR006119">
    <property type="entry name" value="Resolv_N"/>
</dbReference>
<feature type="domain" description="Recombinase" evidence="2">
    <location>
        <begin position="158"/>
        <end position="276"/>
    </location>
</feature>
<dbReference type="eggNOG" id="COG1961">
    <property type="taxonomic scope" value="Bacteria"/>
</dbReference>
<dbReference type="Pfam" id="PF13408">
    <property type="entry name" value="Zn_ribbon_recom"/>
    <property type="match status" value="1"/>
</dbReference>
<dbReference type="GO" id="GO:0000150">
    <property type="term" value="F:DNA strand exchange activity"/>
    <property type="evidence" value="ECO:0007669"/>
    <property type="project" value="InterPro"/>
</dbReference>
<evidence type="ECO:0000313" key="3">
    <source>
        <dbReference type="EMBL" id="GAC60603.1"/>
    </source>
</evidence>
<protein>
    <submittedName>
        <fullName evidence="3">Putative recombinase</fullName>
    </submittedName>
</protein>
<dbReference type="InterPro" id="IPR036162">
    <property type="entry name" value="Resolvase-like_N_sf"/>
</dbReference>
<comment type="caution">
    <text evidence="3">The sequence shown here is derived from an EMBL/GenBank/DDBJ whole genome shotgun (WGS) entry which is preliminary data.</text>
</comment>
<dbReference type="PANTHER" id="PTHR30461">
    <property type="entry name" value="DNA-INVERTASE FROM LAMBDOID PROPHAGE"/>
    <property type="match status" value="1"/>
</dbReference>
<dbReference type="Pfam" id="PF07508">
    <property type="entry name" value="Recombinase"/>
    <property type="match status" value="1"/>
</dbReference>
<dbReference type="SUPFAM" id="SSF53041">
    <property type="entry name" value="Resolvase-like"/>
    <property type="match status" value="1"/>
</dbReference>
<organism evidence="3 4">
    <name type="scientific">Gordonia sihwensis NBRC 108236</name>
    <dbReference type="NCBI Taxonomy" id="1223544"/>
    <lineage>
        <taxon>Bacteria</taxon>
        <taxon>Bacillati</taxon>
        <taxon>Actinomycetota</taxon>
        <taxon>Actinomycetes</taxon>
        <taxon>Mycobacteriales</taxon>
        <taxon>Gordoniaceae</taxon>
        <taxon>Gordonia</taxon>
    </lineage>
</organism>
<dbReference type="Pfam" id="PF00239">
    <property type="entry name" value="Resolvase"/>
    <property type="match status" value="1"/>
</dbReference>
<name>L7LKP7_9ACTN</name>
<dbReference type="PROSITE" id="PS51737">
    <property type="entry name" value="RECOMBINASE_DNA_BIND"/>
    <property type="match status" value="1"/>
</dbReference>
<evidence type="ECO:0000259" key="2">
    <source>
        <dbReference type="PROSITE" id="PS51737"/>
    </source>
</evidence>
<dbReference type="PROSITE" id="PS51736">
    <property type="entry name" value="RECOMBINASES_3"/>
    <property type="match status" value="1"/>
</dbReference>
<accession>L7LKP7</accession>
<dbReference type="InterPro" id="IPR050639">
    <property type="entry name" value="SSR_resolvase"/>
</dbReference>
<evidence type="ECO:0000259" key="1">
    <source>
        <dbReference type="PROSITE" id="PS51736"/>
    </source>
</evidence>
<dbReference type="CDD" id="cd00338">
    <property type="entry name" value="Ser_Recombinase"/>
    <property type="match status" value="1"/>
</dbReference>
<evidence type="ECO:0000313" key="4">
    <source>
        <dbReference type="Proteomes" id="UP000035083"/>
    </source>
</evidence>
<keyword evidence="4" id="KW-1185">Reference proteome</keyword>
<dbReference type="SMART" id="SM00857">
    <property type="entry name" value="Resolvase"/>
    <property type="match status" value="1"/>
</dbReference>
<dbReference type="Proteomes" id="UP000035083">
    <property type="component" value="Unassembled WGS sequence"/>
</dbReference>
<dbReference type="InterPro" id="IPR025827">
    <property type="entry name" value="Zn_ribbon_recom_dom"/>
</dbReference>
<dbReference type="PANTHER" id="PTHR30461:SF23">
    <property type="entry name" value="DNA RECOMBINASE-RELATED"/>
    <property type="match status" value="1"/>
</dbReference>
<feature type="domain" description="Resolvase/invertase-type recombinase catalytic" evidence="1">
    <location>
        <begin position="4"/>
        <end position="151"/>
    </location>
</feature>